<dbReference type="InterPro" id="IPR011990">
    <property type="entry name" value="TPR-like_helical_dom_sf"/>
</dbReference>
<dbReference type="SUPFAM" id="SSF48452">
    <property type="entry name" value="TPR-like"/>
    <property type="match status" value="1"/>
</dbReference>
<gene>
    <name evidence="2" type="ORF">F2Y07_13860</name>
</gene>
<evidence type="ECO:0000313" key="3">
    <source>
        <dbReference type="Proteomes" id="UP000322658"/>
    </source>
</evidence>
<sequence length="232" mass="26572">MKKMFLMFALVMGATYTNAQDVVDRCITELEPLIVKAKSVWVDGNSTYGITSERAERYAIYCLEACAVVDKYIDRIGDVNEQLDLLWGQVDMLSDILEIYKTNKVGLSASEYTQQSNRKVSALKKLAVLSKRINNKADRDLELYNINEALGEHYLNSGNYKEASIYYSMCVSNYNDLLSSEYANDEDIRKSGQKAYYWMGYTAYKLGDTTIAQNYFNKSKNILNDELIQPYK</sequence>
<dbReference type="Gene3D" id="1.25.40.10">
    <property type="entry name" value="Tetratricopeptide repeat domain"/>
    <property type="match status" value="1"/>
</dbReference>
<keyword evidence="1" id="KW-0732">Signal</keyword>
<dbReference type="Proteomes" id="UP000322658">
    <property type="component" value="Unassembled WGS sequence"/>
</dbReference>
<comment type="caution">
    <text evidence="2">The sequence shown here is derived from an EMBL/GenBank/DDBJ whole genome shotgun (WGS) entry which is preliminary data.</text>
</comment>
<feature type="chain" id="PRO_5022711290" description="Tetratricopeptide repeat protein" evidence="1">
    <location>
        <begin position="20"/>
        <end position="232"/>
    </location>
</feature>
<feature type="signal peptide" evidence="1">
    <location>
        <begin position="1"/>
        <end position="19"/>
    </location>
</feature>
<evidence type="ECO:0000256" key="1">
    <source>
        <dbReference type="SAM" id="SignalP"/>
    </source>
</evidence>
<organism evidence="2 3">
    <name type="scientific">Alistipes shahii</name>
    <dbReference type="NCBI Taxonomy" id="328814"/>
    <lineage>
        <taxon>Bacteria</taxon>
        <taxon>Pseudomonadati</taxon>
        <taxon>Bacteroidota</taxon>
        <taxon>Bacteroidia</taxon>
        <taxon>Bacteroidales</taxon>
        <taxon>Rikenellaceae</taxon>
        <taxon>Alistipes</taxon>
    </lineage>
</organism>
<dbReference type="EMBL" id="VVXJ01000049">
    <property type="protein sequence ID" value="KAA2372629.1"/>
    <property type="molecule type" value="Genomic_DNA"/>
</dbReference>
<dbReference type="RefSeq" id="WP_014774491.1">
    <property type="nucleotide sequence ID" value="NZ_VVXJ01000049.1"/>
</dbReference>
<proteinExistence type="predicted"/>
<protein>
    <recommendedName>
        <fullName evidence="4">Tetratricopeptide repeat protein</fullName>
    </recommendedName>
</protein>
<evidence type="ECO:0008006" key="4">
    <source>
        <dbReference type="Google" id="ProtNLM"/>
    </source>
</evidence>
<name>A0A5B3GI07_9BACT</name>
<dbReference type="AlphaFoldDB" id="A0A5B3GI07"/>
<evidence type="ECO:0000313" key="2">
    <source>
        <dbReference type="EMBL" id="KAA2372629.1"/>
    </source>
</evidence>
<reference evidence="2 3" key="1">
    <citation type="journal article" date="2019" name="Nat. Med.">
        <title>A library of human gut bacterial isolates paired with longitudinal multiomics data enables mechanistic microbiome research.</title>
        <authorList>
            <person name="Poyet M."/>
            <person name="Groussin M."/>
            <person name="Gibbons S.M."/>
            <person name="Avila-Pacheco J."/>
            <person name="Jiang X."/>
            <person name="Kearney S.M."/>
            <person name="Perrotta A.R."/>
            <person name="Berdy B."/>
            <person name="Zhao S."/>
            <person name="Lieberman T.D."/>
            <person name="Swanson P.K."/>
            <person name="Smith M."/>
            <person name="Roesemann S."/>
            <person name="Alexander J.E."/>
            <person name="Rich S.A."/>
            <person name="Livny J."/>
            <person name="Vlamakis H."/>
            <person name="Clish C."/>
            <person name="Bullock K."/>
            <person name="Deik A."/>
            <person name="Scott J."/>
            <person name="Pierce K.A."/>
            <person name="Xavier R.J."/>
            <person name="Alm E.J."/>
        </authorList>
    </citation>
    <scope>NUCLEOTIDE SEQUENCE [LARGE SCALE GENOMIC DNA]</scope>
    <source>
        <strain evidence="2 3">BIOML-A1</strain>
    </source>
</reference>
<accession>A0A5B3GI07</accession>